<gene>
    <name evidence="2" type="ORF">BATDEDRAFT_91060</name>
</gene>
<dbReference type="RefSeq" id="XP_006681243.1">
    <property type="nucleotide sequence ID" value="XM_006681180.1"/>
</dbReference>
<evidence type="ECO:0000313" key="3">
    <source>
        <dbReference type="Proteomes" id="UP000007241"/>
    </source>
</evidence>
<accession>F4P9F8</accession>
<dbReference type="Pfam" id="PF18036">
    <property type="entry name" value="Ubiquitin_4"/>
    <property type="match status" value="1"/>
</dbReference>
<keyword evidence="3" id="KW-1185">Reference proteome</keyword>
<sequence>MNIKMDIKMEIKMSEISDRITSMYNDIISDHRFNGEIQPETSLDDLRTLLASKQNKSWHLTLDRGHLQSLDLVVRPIQCVRDLKRIVRAAWTRQQMVSSNLVRQRCINWRGIWTTHRLALTTDSSLLDQSTAGSRILKILSRDLDKLKDCGVSDGSHLRFVRVRRVKKKLGLDKSARHDLKRNSMGNARQQVYSTISAMPPPWRITTAGSANAHVQGTPFRVQSNQPMLGIYQYGNLPPYSHPYNAYMGSYPPPIPRMYYPPPPK</sequence>
<dbReference type="Gene3D" id="3.10.20.90">
    <property type="entry name" value="Phosphatidylinositol 3-kinase Catalytic Subunit, Chain A, domain 1"/>
    <property type="match status" value="1"/>
</dbReference>
<dbReference type="OrthoDB" id="72819at2759"/>
<dbReference type="GeneID" id="18244128"/>
<dbReference type="AlphaFoldDB" id="F4P9F8"/>
<dbReference type="Proteomes" id="UP000007241">
    <property type="component" value="Unassembled WGS sequence"/>
</dbReference>
<protein>
    <recommendedName>
        <fullName evidence="1">SNRNP25 ubiquitin-like domain-containing protein</fullName>
    </recommendedName>
</protein>
<evidence type="ECO:0000313" key="2">
    <source>
        <dbReference type="EMBL" id="EGF78219.1"/>
    </source>
</evidence>
<proteinExistence type="predicted"/>
<dbReference type="InterPro" id="IPR040610">
    <property type="entry name" value="SNRNP25_ubiquitin"/>
</dbReference>
<feature type="domain" description="SNRNP25 ubiquitin-like" evidence="1">
    <location>
        <begin position="59"/>
        <end position="162"/>
    </location>
</feature>
<name>F4P9F8_BATDJ</name>
<evidence type="ECO:0000259" key="1">
    <source>
        <dbReference type="Pfam" id="PF18036"/>
    </source>
</evidence>
<dbReference type="EMBL" id="GL882889">
    <property type="protein sequence ID" value="EGF78219.1"/>
    <property type="molecule type" value="Genomic_DNA"/>
</dbReference>
<reference evidence="2 3" key="1">
    <citation type="submission" date="2009-12" db="EMBL/GenBank/DDBJ databases">
        <title>The draft genome of Batrachochytrium dendrobatidis.</title>
        <authorList>
            <consortium name="US DOE Joint Genome Institute (JGI-PGF)"/>
            <person name="Kuo A."/>
            <person name="Salamov A."/>
            <person name="Schmutz J."/>
            <person name="Lucas S."/>
            <person name="Pitluck S."/>
            <person name="Rosenblum E."/>
            <person name="Stajich J."/>
            <person name="Eisen M."/>
            <person name="Grigoriev I.V."/>
        </authorList>
    </citation>
    <scope>NUCLEOTIDE SEQUENCE [LARGE SCALE GENOMIC DNA]</scope>
    <source>
        <strain evidence="3">JAM81 / FGSC 10211</strain>
    </source>
</reference>
<dbReference type="InParanoid" id="F4P9F8"/>
<dbReference type="HOGENOM" id="CLU_1049655_0_0_1"/>
<organism evidence="2 3">
    <name type="scientific">Batrachochytrium dendrobatidis (strain JAM81 / FGSC 10211)</name>
    <name type="common">Frog chytrid fungus</name>
    <dbReference type="NCBI Taxonomy" id="684364"/>
    <lineage>
        <taxon>Eukaryota</taxon>
        <taxon>Fungi</taxon>
        <taxon>Fungi incertae sedis</taxon>
        <taxon>Chytridiomycota</taxon>
        <taxon>Chytridiomycota incertae sedis</taxon>
        <taxon>Chytridiomycetes</taxon>
        <taxon>Rhizophydiales</taxon>
        <taxon>Rhizophydiales incertae sedis</taxon>
        <taxon>Batrachochytrium</taxon>
    </lineage>
</organism>